<accession>A0A8S5NWM0</accession>
<proteinExistence type="predicted"/>
<protein>
    <submittedName>
        <fullName evidence="1">Uncharacterized protein</fullName>
    </submittedName>
</protein>
<organism evidence="1">
    <name type="scientific">Siphoviridae sp. ctINK4</name>
    <dbReference type="NCBI Taxonomy" id="2825428"/>
    <lineage>
        <taxon>Viruses</taxon>
        <taxon>Duplodnaviria</taxon>
        <taxon>Heunggongvirae</taxon>
        <taxon>Uroviricota</taxon>
        <taxon>Caudoviricetes</taxon>
    </lineage>
</organism>
<reference evidence="1" key="1">
    <citation type="journal article" date="2021" name="Proc. Natl. Acad. Sci. U.S.A.">
        <title>A Catalog of Tens of Thousands of Viruses from Human Metagenomes Reveals Hidden Associations with Chronic Diseases.</title>
        <authorList>
            <person name="Tisza M.J."/>
            <person name="Buck C.B."/>
        </authorList>
    </citation>
    <scope>NUCLEOTIDE SEQUENCE</scope>
    <source>
        <strain evidence="1">CtINK4</strain>
    </source>
</reference>
<sequence length="49" mass="5685">MPNPRGEECWCESILKTILAPLFLFDHLIDHPFFDFQLFGGLTSHLHLS</sequence>
<dbReference type="EMBL" id="BK015267">
    <property type="protein sequence ID" value="DAD98780.1"/>
    <property type="molecule type" value="Genomic_DNA"/>
</dbReference>
<evidence type="ECO:0000313" key="1">
    <source>
        <dbReference type="EMBL" id="DAD98780.1"/>
    </source>
</evidence>
<name>A0A8S5NWM0_9CAUD</name>